<comment type="function">
    <text evidence="9">Catalyzes the reduction of all-trans-retinal to all-trans-retinol in the presence of NADPH.</text>
</comment>
<dbReference type="PRINTS" id="PR00081">
    <property type="entry name" value="GDHRDH"/>
</dbReference>
<dbReference type="GO" id="GO:0016020">
    <property type="term" value="C:membrane"/>
    <property type="evidence" value="ECO:0007669"/>
    <property type="project" value="UniProtKB-SubCell"/>
</dbReference>
<evidence type="ECO:0000256" key="5">
    <source>
        <dbReference type="ARBA" id="ARBA00022989"/>
    </source>
</evidence>
<dbReference type="FunFam" id="3.40.50.720:FF:000131">
    <property type="entry name" value="Short-chain dehydrogenase/reductase 3"/>
    <property type="match status" value="1"/>
</dbReference>
<evidence type="ECO:0000256" key="7">
    <source>
        <dbReference type="ARBA" id="ARBA00023098"/>
    </source>
</evidence>
<dbReference type="WBParaSite" id="jg15582">
    <property type="protein sequence ID" value="jg15582"/>
    <property type="gene ID" value="jg15582"/>
</dbReference>
<keyword evidence="15" id="KW-1185">Reference proteome</keyword>
<feature type="region of interest" description="Disordered" evidence="13">
    <location>
        <begin position="1"/>
        <end position="40"/>
    </location>
</feature>
<evidence type="ECO:0000256" key="8">
    <source>
        <dbReference type="ARBA" id="ARBA00023136"/>
    </source>
</evidence>
<feature type="domain" description="Ketoreductase" evidence="14">
    <location>
        <begin position="63"/>
        <end position="245"/>
    </location>
</feature>
<feature type="compositionally biased region" description="Polar residues" evidence="13">
    <location>
        <begin position="15"/>
        <end position="29"/>
    </location>
</feature>
<dbReference type="InterPro" id="IPR057326">
    <property type="entry name" value="KR_dom"/>
</dbReference>
<evidence type="ECO:0000256" key="13">
    <source>
        <dbReference type="SAM" id="MobiDB-lite"/>
    </source>
</evidence>
<keyword evidence="8" id="KW-0472">Membrane</keyword>
<evidence type="ECO:0000313" key="16">
    <source>
        <dbReference type="WBParaSite" id="jg15582"/>
    </source>
</evidence>
<dbReference type="CDD" id="cd05339">
    <property type="entry name" value="17beta-HSDXI-like_SDR_c"/>
    <property type="match status" value="1"/>
</dbReference>
<proteinExistence type="inferred from homology"/>
<dbReference type="AlphaFoldDB" id="A0A915D3P1"/>
<dbReference type="GO" id="GO:0052650">
    <property type="term" value="F:all-trans-retinol dehydrogenase (NADP+) activity"/>
    <property type="evidence" value="ECO:0007669"/>
    <property type="project" value="UniProtKB-ARBA"/>
</dbReference>
<evidence type="ECO:0000256" key="12">
    <source>
        <dbReference type="RuleBase" id="RU000363"/>
    </source>
</evidence>
<keyword evidence="4" id="KW-0521">NADP</keyword>
<evidence type="ECO:0000313" key="15">
    <source>
        <dbReference type="Proteomes" id="UP000887574"/>
    </source>
</evidence>
<dbReference type="Proteomes" id="UP000887574">
    <property type="component" value="Unplaced"/>
</dbReference>
<evidence type="ECO:0000259" key="14">
    <source>
        <dbReference type="SMART" id="SM00822"/>
    </source>
</evidence>
<dbReference type="SUPFAM" id="SSF51735">
    <property type="entry name" value="NAD(P)-binding Rossmann-fold domains"/>
    <property type="match status" value="1"/>
</dbReference>
<reference evidence="16" key="1">
    <citation type="submission" date="2022-11" db="UniProtKB">
        <authorList>
            <consortium name="WormBaseParasite"/>
        </authorList>
    </citation>
    <scope>IDENTIFICATION</scope>
</reference>
<evidence type="ECO:0000256" key="2">
    <source>
        <dbReference type="ARBA" id="ARBA00006484"/>
    </source>
</evidence>
<dbReference type="PANTHER" id="PTHR24322:SF736">
    <property type="entry name" value="RETINOL DEHYDROGENASE 10"/>
    <property type="match status" value="1"/>
</dbReference>
<sequence>MTTSREARSDLSFVIPNSTNQAHQTGTTEQRTDPDSHRNQHSQKCLSQFNFICLATKKNLHGKLVLITGAGGGIGRELAKSFALLGSRLILWDANADANEQSAKECRKIGAEVTTNNIDITDRDAVYCLAAKIQEQLGPLDVLVNNAGLLNNSSLLDTLDHKIEALFDVNTMALFWTTKAFLPSMLEQKSGHLVCMSSVAGIIGAPGLVDYSTSKFAAFGFMEALEHELRLQGHLDIHSLPADYQQLKLLKPEYVARRVVEAVQINQRVLMLPTEIYWAYAAKG</sequence>
<evidence type="ECO:0000256" key="1">
    <source>
        <dbReference type="ARBA" id="ARBA00004141"/>
    </source>
</evidence>
<keyword evidence="3" id="KW-0812">Transmembrane</keyword>
<evidence type="ECO:0000256" key="4">
    <source>
        <dbReference type="ARBA" id="ARBA00022857"/>
    </source>
</evidence>
<evidence type="ECO:0000256" key="10">
    <source>
        <dbReference type="ARBA" id="ARBA00068717"/>
    </source>
</evidence>
<dbReference type="Pfam" id="PF00106">
    <property type="entry name" value="adh_short"/>
    <property type="match status" value="1"/>
</dbReference>
<dbReference type="SMART" id="SM00822">
    <property type="entry name" value="PKS_KR"/>
    <property type="match status" value="1"/>
</dbReference>
<dbReference type="PANTHER" id="PTHR24322">
    <property type="entry name" value="PKSB"/>
    <property type="match status" value="1"/>
</dbReference>
<keyword evidence="6" id="KW-0560">Oxidoreductase</keyword>
<comment type="similarity">
    <text evidence="2 12">Belongs to the short-chain dehydrogenases/reductases (SDR) family.</text>
</comment>
<keyword evidence="5" id="KW-1133">Transmembrane helix</keyword>
<organism evidence="15 16">
    <name type="scientific">Ditylenchus dipsaci</name>
    <dbReference type="NCBI Taxonomy" id="166011"/>
    <lineage>
        <taxon>Eukaryota</taxon>
        <taxon>Metazoa</taxon>
        <taxon>Ecdysozoa</taxon>
        <taxon>Nematoda</taxon>
        <taxon>Chromadorea</taxon>
        <taxon>Rhabditida</taxon>
        <taxon>Tylenchina</taxon>
        <taxon>Tylenchomorpha</taxon>
        <taxon>Sphaerularioidea</taxon>
        <taxon>Anguinidae</taxon>
        <taxon>Anguininae</taxon>
        <taxon>Ditylenchus</taxon>
    </lineage>
</organism>
<comment type="subcellular location">
    <subcellularLocation>
        <location evidence="1">Membrane</location>
        <topology evidence="1">Multi-pass membrane protein</topology>
    </subcellularLocation>
</comment>
<accession>A0A915D3P1</accession>
<evidence type="ECO:0000256" key="3">
    <source>
        <dbReference type="ARBA" id="ARBA00022692"/>
    </source>
</evidence>
<dbReference type="InterPro" id="IPR002347">
    <property type="entry name" value="SDR_fam"/>
</dbReference>
<name>A0A915D3P1_9BILA</name>
<protein>
    <recommendedName>
        <fullName evidence="10">Short-chain dehydrogenase/reductase 3</fullName>
    </recommendedName>
    <alternativeName>
        <fullName evidence="11">Retinal short-chain dehydrogenase/reductase 1</fullName>
    </alternativeName>
</protein>
<dbReference type="Gene3D" id="3.40.50.720">
    <property type="entry name" value="NAD(P)-binding Rossmann-like Domain"/>
    <property type="match status" value="1"/>
</dbReference>
<evidence type="ECO:0000256" key="11">
    <source>
        <dbReference type="ARBA" id="ARBA00082544"/>
    </source>
</evidence>
<keyword evidence="7" id="KW-0443">Lipid metabolism</keyword>
<evidence type="ECO:0000256" key="9">
    <source>
        <dbReference type="ARBA" id="ARBA00059620"/>
    </source>
</evidence>
<dbReference type="PRINTS" id="PR00080">
    <property type="entry name" value="SDRFAMILY"/>
</dbReference>
<dbReference type="GO" id="GO:0005811">
    <property type="term" value="C:lipid droplet"/>
    <property type="evidence" value="ECO:0007669"/>
    <property type="project" value="TreeGrafter"/>
</dbReference>
<evidence type="ECO:0000256" key="6">
    <source>
        <dbReference type="ARBA" id="ARBA00023002"/>
    </source>
</evidence>
<dbReference type="InterPro" id="IPR036291">
    <property type="entry name" value="NAD(P)-bd_dom_sf"/>
</dbReference>